<dbReference type="Proteomes" id="UP000242791">
    <property type="component" value="Unassembled WGS sequence"/>
</dbReference>
<organism evidence="3 4">
    <name type="scientific">Blastomyces percursus</name>
    <dbReference type="NCBI Taxonomy" id="1658174"/>
    <lineage>
        <taxon>Eukaryota</taxon>
        <taxon>Fungi</taxon>
        <taxon>Dikarya</taxon>
        <taxon>Ascomycota</taxon>
        <taxon>Pezizomycotina</taxon>
        <taxon>Eurotiomycetes</taxon>
        <taxon>Eurotiomycetidae</taxon>
        <taxon>Onygenales</taxon>
        <taxon>Ajellomycetaceae</taxon>
        <taxon>Blastomyces</taxon>
    </lineage>
</organism>
<feature type="region of interest" description="Disordered" evidence="1">
    <location>
        <begin position="231"/>
        <end position="324"/>
    </location>
</feature>
<dbReference type="VEuPathDB" id="FungiDB:ACJ73_04007"/>
<feature type="compositionally biased region" description="Polar residues" evidence="1">
    <location>
        <begin position="294"/>
        <end position="315"/>
    </location>
</feature>
<dbReference type="InterPro" id="IPR028012">
    <property type="entry name" value="Rua1_C"/>
</dbReference>
<dbReference type="OrthoDB" id="5595379at2759"/>
<protein>
    <recommendedName>
        <fullName evidence="2">Transcription regulator Rua1 C-terminal domain-containing protein</fullName>
    </recommendedName>
</protein>
<feature type="compositionally biased region" description="Basic and acidic residues" evidence="1">
    <location>
        <begin position="541"/>
        <end position="553"/>
    </location>
</feature>
<dbReference type="Pfam" id="PF14616">
    <property type="entry name" value="Rua1_C"/>
    <property type="match status" value="1"/>
</dbReference>
<feature type="compositionally biased region" description="Low complexity" evidence="1">
    <location>
        <begin position="238"/>
        <end position="249"/>
    </location>
</feature>
<accession>A0A1J9R811</accession>
<evidence type="ECO:0000259" key="2">
    <source>
        <dbReference type="Pfam" id="PF14616"/>
    </source>
</evidence>
<keyword evidence="4" id="KW-1185">Reference proteome</keyword>
<evidence type="ECO:0000313" key="3">
    <source>
        <dbReference type="EMBL" id="OJD24631.1"/>
    </source>
</evidence>
<dbReference type="PANTHER" id="PTHR28125:SF3">
    <property type="entry name" value="TRANSCRIPTION REGULATOR RUA1 C-TERMINAL DOMAIN-CONTAINING PROTEIN"/>
    <property type="match status" value="1"/>
</dbReference>
<feature type="region of interest" description="Disordered" evidence="1">
    <location>
        <begin position="541"/>
        <end position="614"/>
    </location>
</feature>
<proteinExistence type="predicted"/>
<dbReference type="AlphaFoldDB" id="A0A1J9R811"/>
<dbReference type="PANTHER" id="PTHR28125">
    <property type="entry name" value="MEIOTIC EXPRESSION UP-REGULATED PROTEIN 26"/>
    <property type="match status" value="1"/>
</dbReference>
<feature type="region of interest" description="Disordered" evidence="1">
    <location>
        <begin position="1"/>
        <end position="22"/>
    </location>
</feature>
<sequence>MIDMPPNDIDYSQVGPRTSLPSTLISSMDFPPPTPGSNMQVNNTGFGKVSEDGNMATSNMENITLNSYGLRTWDTHSQPTPSTVTRPKAINDSVYSLPYTPQSHKAPGWNPYGIRMPSQFFMPTEFGTPKELLEISALDDRFDDQDLVEELSTFSGIDHNLSLFPSQLSQTQNVTAGNRRLHLLPEHQPLTLDTNIVTRPLPDSYFSQSSNTGSFDFTDLSAFSEVPSFASATSSDYTPRSSLLSSTPLSPVPSPRHTQPELVCGENPARASPSPWASIRGPPHSFDGVRKRWSTGSSGPRPNRVTSPFLTQNHAGGSRLPSPSMRQIRSLPSMNSSRQQAGSRNLVHFQRNNNLLPSNFEANARFRNPASRASQGVFRTLQSDTVPHQYYFDHYSEFSGPPDLLGPLKEERVLPPPEDMMPSDPSMIPYEQDLRFENDLYTPKWVRGHGNKREGWCGICKPGRWLVLKNSAFWYDKSFTHGISAPTGQAFAPPKAIRRTDGNTNVWEGVCGNCDEWIALVSSKKKGTTWFRHAYKCHNHPKNETLKRPRENTPSKGNPPTPDSRPRSSPQTATREVEPATSTKPSPVPQLPGRGELISGPKSLSPLHTVATTM</sequence>
<dbReference type="EMBL" id="LGTZ01000521">
    <property type="protein sequence ID" value="OJD24631.1"/>
    <property type="molecule type" value="Genomic_DNA"/>
</dbReference>
<name>A0A1J9R811_9EURO</name>
<gene>
    <name evidence="3" type="ORF">ACJ73_04007</name>
</gene>
<feature type="domain" description="Transcription regulator Rua1 C-terminal" evidence="2">
    <location>
        <begin position="437"/>
        <end position="538"/>
    </location>
</feature>
<comment type="caution">
    <text evidence="3">The sequence shown here is derived from an EMBL/GenBank/DDBJ whole genome shotgun (WGS) entry which is preliminary data.</text>
</comment>
<evidence type="ECO:0000313" key="4">
    <source>
        <dbReference type="Proteomes" id="UP000242791"/>
    </source>
</evidence>
<evidence type="ECO:0000256" key="1">
    <source>
        <dbReference type="SAM" id="MobiDB-lite"/>
    </source>
</evidence>
<reference evidence="3 4" key="1">
    <citation type="submission" date="2015-08" db="EMBL/GenBank/DDBJ databases">
        <title>Emmonsia species relationships and genome sequence.</title>
        <authorList>
            <person name="Cuomo C.A."/>
            <person name="Schwartz I.S."/>
            <person name="Kenyon C."/>
            <person name="De Hoog G.S."/>
            <person name="Govender N.P."/>
            <person name="Botha A."/>
            <person name="Moreno L."/>
            <person name="De Vries M."/>
            <person name="Munoz J.F."/>
            <person name="Stielow J.B."/>
        </authorList>
    </citation>
    <scope>NUCLEOTIDE SEQUENCE [LARGE SCALE GENOMIC DNA]</scope>
    <source>
        <strain evidence="3 4">EI222</strain>
    </source>
</reference>